<dbReference type="EMBL" id="SPQQ01000003">
    <property type="protein sequence ID" value="TGE38032.1"/>
    <property type="molecule type" value="Genomic_DNA"/>
</dbReference>
<evidence type="ECO:0000256" key="4">
    <source>
        <dbReference type="ARBA" id="ARBA00022692"/>
    </source>
</evidence>
<feature type="transmembrane region" description="Helical" evidence="7">
    <location>
        <begin position="90"/>
        <end position="113"/>
    </location>
</feature>
<evidence type="ECO:0000256" key="6">
    <source>
        <dbReference type="ARBA" id="ARBA00023136"/>
    </source>
</evidence>
<keyword evidence="4 7" id="KW-0812">Transmembrane</keyword>
<name>A0A4Z0R4R0_9FIRM</name>
<dbReference type="GO" id="GO:0005886">
    <property type="term" value="C:plasma membrane"/>
    <property type="evidence" value="ECO:0007669"/>
    <property type="project" value="UniProtKB-SubCell"/>
</dbReference>
<evidence type="ECO:0000313" key="9">
    <source>
        <dbReference type="Proteomes" id="UP000298460"/>
    </source>
</evidence>
<feature type="transmembrane region" description="Helical" evidence="7">
    <location>
        <begin position="220"/>
        <end position="239"/>
    </location>
</feature>
<feature type="transmembrane region" description="Helical" evidence="7">
    <location>
        <begin position="278"/>
        <end position="297"/>
    </location>
</feature>
<dbReference type="InterPro" id="IPR052049">
    <property type="entry name" value="Electron_transfer_protein"/>
</dbReference>
<evidence type="ECO:0000256" key="1">
    <source>
        <dbReference type="ARBA" id="ARBA00004651"/>
    </source>
</evidence>
<keyword evidence="6 7" id="KW-0472">Membrane</keyword>
<keyword evidence="5 7" id="KW-1133">Transmembrane helix</keyword>
<evidence type="ECO:0000256" key="3">
    <source>
        <dbReference type="ARBA" id="ARBA00022475"/>
    </source>
</evidence>
<organism evidence="8 9">
    <name type="scientific">Desulfosporosinus fructosivorans</name>
    <dbReference type="NCBI Taxonomy" id="2018669"/>
    <lineage>
        <taxon>Bacteria</taxon>
        <taxon>Bacillati</taxon>
        <taxon>Bacillota</taxon>
        <taxon>Clostridia</taxon>
        <taxon>Eubacteriales</taxon>
        <taxon>Desulfitobacteriaceae</taxon>
        <taxon>Desulfosporosinus</taxon>
    </lineage>
</organism>
<dbReference type="RefSeq" id="WP_135546015.1">
    <property type="nucleotide sequence ID" value="NZ_SPQQ01000003.1"/>
</dbReference>
<dbReference type="OrthoDB" id="9778963at2"/>
<gene>
    <name evidence="8" type="ORF">E4K67_08560</name>
</gene>
<evidence type="ECO:0000256" key="2">
    <source>
        <dbReference type="ARBA" id="ARBA00008929"/>
    </source>
</evidence>
<keyword evidence="9" id="KW-1185">Reference proteome</keyword>
<comment type="subcellular location">
    <subcellularLocation>
        <location evidence="1">Cell membrane</location>
        <topology evidence="1">Multi-pass membrane protein</topology>
    </subcellularLocation>
</comment>
<dbReference type="InterPro" id="IPR005614">
    <property type="entry name" value="NrfD-like"/>
</dbReference>
<comment type="caution">
    <text evidence="8">The sequence shown here is derived from an EMBL/GenBank/DDBJ whole genome shotgun (WGS) entry which is preliminary data.</text>
</comment>
<feature type="transmembrane region" description="Helical" evidence="7">
    <location>
        <begin position="147"/>
        <end position="167"/>
    </location>
</feature>
<feature type="transmembrane region" description="Helical" evidence="7">
    <location>
        <begin position="187"/>
        <end position="208"/>
    </location>
</feature>
<feature type="transmembrane region" description="Helical" evidence="7">
    <location>
        <begin position="12"/>
        <end position="37"/>
    </location>
</feature>
<reference evidence="8 9" key="1">
    <citation type="submission" date="2019-03" db="EMBL/GenBank/DDBJ databases">
        <title>Draft Genome Sequence of Desulfosporosinus fructosivorans Strain 63.6F, Isolated from Marine Sediment in the Baltic Sea.</title>
        <authorList>
            <person name="Hausmann B."/>
            <person name="Vandieken V."/>
            <person name="Pjevac P."/>
            <person name="Schreck K."/>
            <person name="Herbold C.W."/>
            <person name="Loy A."/>
        </authorList>
    </citation>
    <scope>NUCLEOTIDE SEQUENCE [LARGE SCALE GENOMIC DNA]</scope>
    <source>
        <strain evidence="8 9">63.6F</strain>
    </source>
</reference>
<feature type="transmembrane region" description="Helical" evidence="7">
    <location>
        <begin position="49"/>
        <end position="70"/>
    </location>
</feature>
<sequence>MDVIWGVSQNEVAWGQLIAIYLFLAGIAGGAFLTASLTDLFSKKQYPKVIRAGAYLALVSIMLGLGLLVLDLGRPLSFWKLLFNVNMGSVMSIGVFIVSGFTGLAFVYAYLVWSSATAQKQILVTSANTEVAATSVGQGIQAMRKPVAAIGVLFSVATATYTGFLLSAVTTNNFWHTPFLGIEAIPFLPILFLVSATSTGLAATLIGAFRGGDLSTYKKIDMVLIIAEIVLIFILYLSVKPIFFSGSMATLFWLGVVVVGLIVPLLLSIYGIVKHKNVILPVCGMIVIGGLSLRYFVVYTGQLFR</sequence>
<proteinExistence type="inferred from homology"/>
<dbReference type="Gene3D" id="1.20.1630.10">
    <property type="entry name" value="Formate dehydrogenase/DMSO reductase domain"/>
    <property type="match status" value="1"/>
</dbReference>
<evidence type="ECO:0000313" key="8">
    <source>
        <dbReference type="EMBL" id="TGE38032.1"/>
    </source>
</evidence>
<comment type="similarity">
    <text evidence="2">Belongs to the NrfD family.</text>
</comment>
<accession>A0A4Z0R4R0</accession>
<evidence type="ECO:0000256" key="7">
    <source>
        <dbReference type="SAM" id="Phobius"/>
    </source>
</evidence>
<dbReference type="AlphaFoldDB" id="A0A4Z0R4R0"/>
<dbReference type="PANTHER" id="PTHR34856:SF2">
    <property type="entry name" value="PROTEIN NRFD"/>
    <property type="match status" value="1"/>
</dbReference>
<keyword evidence="3" id="KW-1003">Cell membrane</keyword>
<feature type="transmembrane region" description="Helical" evidence="7">
    <location>
        <begin position="251"/>
        <end position="273"/>
    </location>
</feature>
<dbReference type="Proteomes" id="UP000298460">
    <property type="component" value="Unassembled WGS sequence"/>
</dbReference>
<dbReference type="PANTHER" id="PTHR34856">
    <property type="entry name" value="PROTEIN NRFD"/>
    <property type="match status" value="1"/>
</dbReference>
<evidence type="ECO:0000256" key="5">
    <source>
        <dbReference type="ARBA" id="ARBA00022989"/>
    </source>
</evidence>
<dbReference type="Pfam" id="PF03916">
    <property type="entry name" value="NrfD"/>
    <property type="match status" value="1"/>
</dbReference>
<protein>
    <submittedName>
        <fullName evidence="8">Polysulfide reductase</fullName>
    </submittedName>
</protein>